<dbReference type="AlphaFoldDB" id="A0A1E5XJM9"/>
<feature type="compositionally biased region" description="Low complexity" evidence="1">
    <location>
        <begin position="99"/>
        <end position="125"/>
    </location>
</feature>
<evidence type="ECO:0000259" key="3">
    <source>
        <dbReference type="Pfam" id="PF05036"/>
    </source>
</evidence>
<keyword evidence="2" id="KW-0472">Membrane</keyword>
<proteinExistence type="predicted"/>
<accession>A0A1E5XJM9</accession>
<feature type="compositionally biased region" description="Low complexity" evidence="1">
    <location>
        <begin position="245"/>
        <end position="267"/>
    </location>
</feature>
<sequence>MPDGQDKSDDLIAELAKLMANNAQGAEPEAKPAPKLVTLADAPKSEGPGPAMVRIPGMDAPVAATPMPAPVVSAPVPPPADRPAPISPGVLRIPGMDQPVATAPAPAVTSPMPAAAPSEPKPAASFDFGTLPAASTSFKPEPMANWQDREIPKPVPMRPAAAVETSAPVARPVVAEVSSPARPVTFEPPRPADTQPDPMAELEAELTPVVKADAPAEPDAKTPAPRVEPSFGAPRPAAPTPAAPASPMVAAAKASPTGDSFDFDFGFASEPPTSIPAAETRPPARVAAPSPAAPAPAPAAPAVSTGDPIADLIAAELDSTEAEIVEEAKVEQRPAPVQPAARSFPLPASRPASGPSQFRPQSTPLSAAPPSPVPANPQPTSRPEDRFGVAPVFGPTSKVQAPRPQPQPATERDPMDEIESLIGEAVRVELTSDKPATPAPQAAAPQSAPIVPPLTTGFAPRRAAIKDTEPHVPSAEAAILAAAAASGAEVGRIDGGMSAEQRQSPYKRPKAKPERRSGGMRQYVGMAVAGTLLLAAGFGLYWVLGMGRGTDADAPVLQADATPVKETPPPTTSTTNQQGSVVFNELDGNSAAAAANEQLVSRDDTAETSVADVARTVGEGDDAASESELANRKVRTVTVRPDGTIVSGDEAVAGNEELPVDRPAVPELPGADVQPSELLAAVPDAVTDPIAAAIDTGTDPAAVDPTQVSALAPTGPAPTIDPNIVAPVPVARPTDRSVLGGGSNQQVAVAAPSQPVQLVEAPAAQSQSSGSGPYVQLSSQPTEGDAASSLRSTQNRLSGLLNGRSLAVRQVNLGAKGTWYRVVLPVDSFQEATQTCASLKANGVDCVPIGG</sequence>
<feature type="compositionally biased region" description="Pro residues" evidence="1">
    <location>
        <begin position="367"/>
        <end position="377"/>
    </location>
</feature>
<feature type="domain" description="SPOR" evidence="3">
    <location>
        <begin position="808"/>
        <end position="848"/>
    </location>
</feature>
<dbReference type="EMBL" id="LAJE02000355">
    <property type="protein sequence ID" value="OEO28797.1"/>
    <property type="molecule type" value="Genomic_DNA"/>
</dbReference>
<evidence type="ECO:0000313" key="4">
    <source>
        <dbReference type="EMBL" id="OEO28797.1"/>
    </source>
</evidence>
<dbReference type="Proteomes" id="UP000095463">
    <property type="component" value="Unassembled WGS sequence"/>
</dbReference>
<feature type="compositionally biased region" description="Low complexity" evidence="1">
    <location>
        <begin position="281"/>
        <end position="290"/>
    </location>
</feature>
<feature type="compositionally biased region" description="Pro residues" evidence="1">
    <location>
        <begin position="75"/>
        <end position="86"/>
    </location>
</feature>
<name>A0A1E5XJM9_9HYPH</name>
<keyword evidence="2" id="KW-1133">Transmembrane helix</keyword>
<reference evidence="4 5" key="1">
    <citation type="journal article" date="2015" name="Genome Announc.">
        <title>Genome Assemblies of Three Soil-Associated Devosia species: D. insulae, D. limi, and D. soli.</title>
        <authorList>
            <person name="Hassan Y.I."/>
            <person name="Lepp D."/>
            <person name="Zhou T."/>
        </authorList>
    </citation>
    <scope>NUCLEOTIDE SEQUENCE [LARGE SCALE GENOMIC DNA]</scope>
    <source>
        <strain evidence="4 5">DS-56</strain>
    </source>
</reference>
<feature type="region of interest" description="Disordered" evidence="1">
    <location>
        <begin position="73"/>
        <end position="151"/>
    </location>
</feature>
<feature type="compositionally biased region" description="Low complexity" evidence="1">
    <location>
        <begin position="761"/>
        <end position="773"/>
    </location>
</feature>
<evidence type="ECO:0000256" key="1">
    <source>
        <dbReference type="SAM" id="MobiDB-lite"/>
    </source>
</evidence>
<dbReference type="GO" id="GO:0042834">
    <property type="term" value="F:peptidoglycan binding"/>
    <property type="evidence" value="ECO:0007669"/>
    <property type="project" value="InterPro"/>
</dbReference>
<keyword evidence="2" id="KW-0812">Transmembrane</keyword>
<evidence type="ECO:0000256" key="2">
    <source>
        <dbReference type="SAM" id="Phobius"/>
    </source>
</evidence>
<dbReference type="Pfam" id="PF05036">
    <property type="entry name" value="SPOR"/>
    <property type="match status" value="1"/>
</dbReference>
<protein>
    <recommendedName>
        <fullName evidence="3">SPOR domain-containing protein</fullName>
    </recommendedName>
</protein>
<keyword evidence="5" id="KW-1185">Reference proteome</keyword>
<feature type="region of interest" description="Disordered" evidence="1">
    <location>
        <begin position="760"/>
        <end position="791"/>
    </location>
</feature>
<feature type="region of interest" description="Disordered" evidence="1">
    <location>
        <begin position="495"/>
        <end position="518"/>
    </location>
</feature>
<feature type="region of interest" description="Disordered" evidence="1">
    <location>
        <begin position="324"/>
        <end position="452"/>
    </location>
</feature>
<feature type="transmembrane region" description="Helical" evidence="2">
    <location>
        <begin position="523"/>
        <end position="544"/>
    </location>
</feature>
<organism evidence="4 5">
    <name type="scientific">Devosia insulae DS-56</name>
    <dbReference type="NCBI Taxonomy" id="1116389"/>
    <lineage>
        <taxon>Bacteria</taxon>
        <taxon>Pseudomonadati</taxon>
        <taxon>Pseudomonadota</taxon>
        <taxon>Alphaproteobacteria</taxon>
        <taxon>Hyphomicrobiales</taxon>
        <taxon>Devosiaceae</taxon>
        <taxon>Devosia</taxon>
    </lineage>
</organism>
<gene>
    <name evidence="4" type="ORF">VW23_003005</name>
</gene>
<comment type="caution">
    <text evidence="4">The sequence shown here is derived from an EMBL/GenBank/DDBJ whole genome shotgun (WGS) entry which is preliminary data.</text>
</comment>
<feature type="compositionally biased region" description="Low complexity" evidence="1">
    <location>
        <begin position="435"/>
        <end position="449"/>
    </location>
</feature>
<feature type="region of interest" description="Disordered" evidence="1">
    <location>
        <begin position="178"/>
        <end position="305"/>
    </location>
</feature>
<dbReference type="InterPro" id="IPR007730">
    <property type="entry name" value="SPOR-like_dom"/>
</dbReference>
<evidence type="ECO:0000313" key="5">
    <source>
        <dbReference type="Proteomes" id="UP000095463"/>
    </source>
</evidence>